<evidence type="ECO:0000256" key="1">
    <source>
        <dbReference type="ARBA" id="ARBA00004370"/>
    </source>
</evidence>
<dbReference type="OrthoDB" id="6354873at2759"/>
<comment type="subcellular location">
    <subcellularLocation>
        <location evidence="1">Membrane</location>
    </subcellularLocation>
</comment>
<feature type="transmembrane region" description="Helical" evidence="5">
    <location>
        <begin position="105"/>
        <end position="127"/>
    </location>
</feature>
<organism evidence="7">
    <name type="scientific">Pseudogymnoascus destructans</name>
    <dbReference type="NCBI Taxonomy" id="655981"/>
    <lineage>
        <taxon>Eukaryota</taxon>
        <taxon>Fungi</taxon>
        <taxon>Dikarya</taxon>
        <taxon>Ascomycota</taxon>
        <taxon>Pezizomycotina</taxon>
        <taxon>Leotiomycetes</taxon>
        <taxon>Thelebolales</taxon>
        <taxon>Thelebolaceae</taxon>
        <taxon>Pseudogymnoascus</taxon>
    </lineage>
</organism>
<dbReference type="GO" id="GO:0016020">
    <property type="term" value="C:membrane"/>
    <property type="evidence" value="ECO:0007669"/>
    <property type="project" value="UniProtKB-SubCell"/>
</dbReference>
<dbReference type="InterPro" id="IPR050307">
    <property type="entry name" value="Sterol_Desaturase_Related"/>
</dbReference>
<sequence>MSHQLLETFLVHIRIDGFEVPTALLVILLKTFIYSAICSSVALVYFELMYLATRYLYFRGFLKRYAPLDSTRHISIVFWSLMSAFLLPIFTAVTCQSGMERSFAFNPVSCCAHTLLYMAIHDVLFFYMHFAMHKFHSLHLVYKYVHAMHHDAVHLMNAYAIGYADFGDDLLTIGVPWAIWTLIAGSNWWNWMLPFSFMLSATYIGHSGYRSASPWFTLFNPLFLPIMLIVGKQALSPADHQVHHTYRRYNFGLFLRLLDKWHKTYKKSDKIAYDVHYWKKWVRVKENRESLANNKWKGGIKFEELTI</sequence>
<dbReference type="GO" id="GO:0016491">
    <property type="term" value="F:oxidoreductase activity"/>
    <property type="evidence" value="ECO:0007669"/>
    <property type="project" value="InterPro"/>
</dbReference>
<dbReference type="GO" id="GO:0005506">
    <property type="term" value="F:iron ion binding"/>
    <property type="evidence" value="ECO:0007669"/>
    <property type="project" value="InterPro"/>
</dbReference>
<dbReference type="EMBL" id="KV441392">
    <property type="protein sequence ID" value="OAF59868.1"/>
    <property type="molecule type" value="Genomic_DNA"/>
</dbReference>
<keyword evidence="3 5" id="KW-1133">Transmembrane helix</keyword>
<feature type="transmembrane region" description="Helical" evidence="5">
    <location>
        <begin position="32"/>
        <end position="53"/>
    </location>
</feature>
<dbReference type="Pfam" id="PF04116">
    <property type="entry name" value="FA_hydroxylase"/>
    <property type="match status" value="1"/>
</dbReference>
<dbReference type="GO" id="GO:0008610">
    <property type="term" value="P:lipid biosynthetic process"/>
    <property type="evidence" value="ECO:0007669"/>
    <property type="project" value="InterPro"/>
</dbReference>
<dbReference type="InterPro" id="IPR006694">
    <property type="entry name" value="Fatty_acid_hydroxylase"/>
</dbReference>
<evidence type="ECO:0000313" key="7">
    <source>
        <dbReference type="EMBL" id="OAF59868.1"/>
    </source>
</evidence>
<proteinExistence type="predicted"/>
<name>A0A177ACQ4_9PEZI</name>
<reference evidence="7" key="1">
    <citation type="submission" date="2016-03" db="EMBL/GenBank/DDBJ databases">
        <title>Updated assembly of Pseudogymnoascus destructans, the fungus causing white-nose syndrome of bats.</title>
        <authorList>
            <person name="Palmer J.M."/>
            <person name="Drees K.P."/>
            <person name="Foster J.T."/>
            <person name="Lindner D.L."/>
        </authorList>
    </citation>
    <scope>NUCLEOTIDE SEQUENCE [LARGE SCALE GENOMIC DNA]</scope>
    <source>
        <strain evidence="7">20631-21</strain>
    </source>
</reference>
<dbReference type="eggNOG" id="ENOG502RWR4">
    <property type="taxonomic scope" value="Eukaryota"/>
</dbReference>
<feature type="transmembrane region" description="Helical" evidence="5">
    <location>
        <begin position="212"/>
        <end position="231"/>
    </location>
</feature>
<evidence type="ECO:0000256" key="2">
    <source>
        <dbReference type="ARBA" id="ARBA00022692"/>
    </source>
</evidence>
<accession>A0A177ACQ4</accession>
<feature type="domain" description="Fatty acid hydroxylase" evidence="6">
    <location>
        <begin position="115"/>
        <end position="264"/>
    </location>
</feature>
<dbReference type="AlphaFoldDB" id="A0A177ACQ4"/>
<protein>
    <recommendedName>
        <fullName evidence="6">Fatty acid hydroxylase domain-containing protein</fullName>
    </recommendedName>
</protein>
<dbReference type="VEuPathDB" id="FungiDB:GMDG_00221"/>
<keyword evidence="2 5" id="KW-0812">Transmembrane</keyword>
<keyword evidence="4 5" id="KW-0472">Membrane</keyword>
<dbReference type="Proteomes" id="UP000077154">
    <property type="component" value="Unassembled WGS sequence"/>
</dbReference>
<evidence type="ECO:0000256" key="5">
    <source>
        <dbReference type="SAM" id="Phobius"/>
    </source>
</evidence>
<dbReference type="PANTHER" id="PTHR11863">
    <property type="entry name" value="STEROL DESATURASE"/>
    <property type="match status" value="1"/>
</dbReference>
<dbReference type="GeneID" id="36285927"/>
<gene>
    <name evidence="7" type="ORF">VC83_02849</name>
</gene>
<evidence type="ECO:0000259" key="6">
    <source>
        <dbReference type="Pfam" id="PF04116"/>
    </source>
</evidence>
<evidence type="ECO:0000256" key="4">
    <source>
        <dbReference type="ARBA" id="ARBA00023136"/>
    </source>
</evidence>
<feature type="transmembrane region" description="Helical" evidence="5">
    <location>
        <begin position="74"/>
        <end position="93"/>
    </location>
</feature>
<evidence type="ECO:0000256" key="3">
    <source>
        <dbReference type="ARBA" id="ARBA00022989"/>
    </source>
</evidence>
<dbReference type="RefSeq" id="XP_024325151.1">
    <property type="nucleotide sequence ID" value="XM_024466503.1"/>
</dbReference>